<keyword evidence="2" id="KW-1185">Reference proteome</keyword>
<organism evidence="1 2">
    <name type="scientific">Labilithrix luteola</name>
    <dbReference type="NCBI Taxonomy" id="1391654"/>
    <lineage>
        <taxon>Bacteria</taxon>
        <taxon>Pseudomonadati</taxon>
        <taxon>Myxococcota</taxon>
        <taxon>Polyangia</taxon>
        <taxon>Polyangiales</taxon>
        <taxon>Labilitrichaceae</taxon>
        <taxon>Labilithrix</taxon>
    </lineage>
</organism>
<dbReference type="STRING" id="1391654.AKJ09_03695"/>
<sequence>MSDVEVYELFGKMLDHAQPRIVSLCDEWCRDGKDIRELVIALGVKEDGGGCFVPMTRQEFADTAQGQPEGLQVLHGRRDMIPVAFCMVDIPALHLVWLNPISPEELN</sequence>
<dbReference type="Proteomes" id="UP000064967">
    <property type="component" value="Chromosome"/>
</dbReference>
<reference evidence="1 2" key="1">
    <citation type="submission" date="2015-08" db="EMBL/GenBank/DDBJ databases">
        <authorList>
            <person name="Babu N.S."/>
            <person name="Beckwith C.J."/>
            <person name="Beseler K.G."/>
            <person name="Brison A."/>
            <person name="Carone J.V."/>
            <person name="Caskin T.P."/>
            <person name="Diamond M."/>
            <person name="Durham M.E."/>
            <person name="Foxe J.M."/>
            <person name="Go M."/>
            <person name="Henderson B.A."/>
            <person name="Jones I.B."/>
            <person name="McGettigan J.A."/>
            <person name="Micheletti S.J."/>
            <person name="Nasrallah M.E."/>
            <person name="Ortiz D."/>
            <person name="Piller C.R."/>
            <person name="Privatt S.R."/>
            <person name="Schneider S.L."/>
            <person name="Sharp S."/>
            <person name="Smith T.C."/>
            <person name="Stanton J.D."/>
            <person name="Ullery H.E."/>
            <person name="Wilson R.J."/>
            <person name="Serrano M.G."/>
            <person name="Buck G."/>
            <person name="Lee V."/>
            <person name="Wang Y."/>
            <person name="Carvalho R."/>
            <person name="Voegtly L."/>
            <person name="Shi R."/>
            <person name="Duckworth R."/>
            <person name="Johnson A."/>
            <person name="Loviza R."/>
            <person name="Walstead R."/>
            <person name="Shah Z."/>
            <person name="Kiflezghi M."/>
            <person name="Wade K."/>
            <person name="Ball S.L."/>
            <person name="Bradley K.W."/>
            <person name="Asai D.J."/>
            <person name="Bowman C.A."/>
            <person name="Russell D.A."/>
            <person name="Pope W.H."/>
            <person name="Jacobs-Sera D."/>
            <person name="Hendrix R.W."/>
            <person name="Hatfull G.F."/>
        </authorList>
    </citation>
    <scope>NUCLEOTIDE SEQUENCE [LARGE SCALE GENOMIC DNA]</scope>
    <source>
        <strain evidence="1 2">DSM 27648</strain>
    </source>
</reference>
<protein>
    <submittedName>
        <fullName evidence="1">Uncharacterized protein</fullName>
    </submittedName>
</protein>
<dbReference type="EMBL" id="CP012333">
    <property type="protein sequence ID" value="AKU97031.1"/>
    <property type="molecule type" value="Genomic_DNA"/>
</dbReference>
<accession>A0A0K1PUI4</accession>
<proteinExistence type="predicted"/>
<dbReference type="AlphaFoldDB" id="A0A0K1PUI4"/>
<name>A0A0K1PUI4_9BACT</name>
<gene>
    <name evidence="1" type="ORF">AKJ09_03695</name>
</gene>
<dbReference type="KEGG" id="llu:AKJ09_03695"/>
<evidence type="ECO:0000313" key="1">
    <source>
        <dbReference type="EMBL" id="AKU97031.1"/>
    </source>
</evidence>
<evidence type="ECO:0000313" key="2">
    <source>
        <dbReference type="Proteomes" id="UP000064967"/>
    </source>
</evidence>